<reference evidence="2" key="1">
    <citation type="submission" date="2020-02" db="EMBL/GenBank/DDBJ databases">
        <authorList>
            <person name="Meier V. D."/>
        </authorList>
    </citation>
    <scope>NUCLEOTIDE SEQUENCE</scope>
    <source>
        <strain evidence="2">AVDCRST_MAG94</strain>
    </source>
</reference>
<evidence type="ECO:0000256" key="1">
    <source>
        <dbReference type="SAM" id="Phobius"/>
    </source>
</evidence>
<protein>
    <submittedName>
        <fullName evidence="2">Uncharacterized protein</fullName>
    </submittedName>
</protein>
<dbReference type="AlphaFoldDB" id="A0A6J4PLC1"/>
<dbReference type="EMBL" id="CADCTY010002301">
    <property type="protein sequence ID" value="CAA9415906.1"/>
    <property type="molecule type" value="Genomic_DNA"/>
</dbReference>
<keyword evidence="1" id="KW-0812">Transmembrane</keyword>
<name>A0A6J4PLC1_9CYAN</name>
<keyword evidence="1" id="KW-0472">Membrane</keyword>
<proteinExistence type="predicted"/>
<feature type="transmembrane region" description="Helical" evidence="1">
    <location>
        <begin position="33"/>
        <end position="55"/>
    </location>
</feature>
<evidence type="ECO:0000313" key="2">
    <source>
        <dbReference type="EMBL" id="CAA9415906.1"/>
    </source>
</evidence>
<keyword evidence="1" id="KW-1133">Transmembrane helix</keyword>
<accession>A0A6J4PLC1</accession>
<organism evidence="2">
    <name type="scientific">uncultured Leptolyngbya sp</name>
    <dbReference type="NCBI Taxonomy" id="332963"/>
    <lineage>
        <taxon>Bacteria</taxon>
        <taxon>Bacillati</taxon>
        <taxon>Cyanobacteriota</taxon>
        <taxon>Cyanophyceae</taxon>
        <taxon>Leptolyngbyales</taxon>
        <taxon>Leptolyngbyaceae</taxon>
        <taxon>Leptolyngbya group</taxon>
        <taxon>Leptolyngbya</taxon>
        <taxon>environmental samples</taxon>
    </lineage>
</organism>
<sequence length="122" mass="13550">MQQVDRIIGGLLVGIGLLQWIATPIFFRQFEEPAAWFFNGGITLIFLGAFNLLRIRYGGVASGLKQVCIAANLTLLTFWLVMAIGLWYKFLRYPAAFVVIVVMAGATVLSIIPSRRRPTTSD</sequence>
<feature type="transmembrane region" description="Helical" evidence="1">
    <location>
        <begin position="67"/>
        <end position="88"/>
    </location>
</feature>
<feature type="transmembrane region" description="Helical" evidence="1">
    <location>
        <begin position="7"/>
        <end position="27"/>
    </location>
</feature>
<gene>
    <name evidence="2" type="ORF">AVDCRST_MAG94-6687</name>
</gene>
<feature type="transmembrane region" description="Helical" evidence="1">
    <location>
        <begin position="94"/>
        <end position="112"/>
    </location>
</feature>